<dbReference type="InterPro" id="IPR054351">
    <property type="entry name" value="NADH_UbQ_OxRdtase_ferredoxin"/>
</dbReference>
<evidence type="ECO:0000259" key="12">
    <source>
        <dbReference type="PROSITE" id="PS51839"/>
    </source>
</evidence>
<evidence type="ECO:0000313" key="14">
    <source>
        <dbReference type="Proteomes" id="UP001324993"/>
    </source>
</evidence>
<dbReference type="PROSITE" id="PS00643">
    <property type="entry name" value="COMPLEX1_75K_3"/>
    <property type="match status" value="1"/>
</dbReference>
<dbReference type="PROSITE" id="PS00641">
    <property type="entry name" value="COMPLEX1_75K_1"/>
    <property type="match status" value="1"/>
</dbReference>
<dbReference type="SUPFAM" id="SSF54292">
    <property type="entry name" value="2Fe-2S ferredoxin-like"/>
    <property type="match status" value="1"/>
</dbReference>
<dbReference type="Proteomes" id="UP001324993">
    <property type="component" value="Chromosome"/>
</dbReference>
<dbReference type="PROSITE" id="PS51085">
    <property type="entry name" value="2FE2S_FER_2"/>
    <property type="match status" value="1"/>
</dbReference>
<comment type="cofactor">
    <cofactor evidence="1">
        <name>[4Fe-4S] cluster</name>
        <dbReference type="ChEBI" id="CHEBI:49883"/>
    </cofactor>
</comment>
<dbReference type="InterPro" id="IPR019574">
    <property type="entry name" value="NADH_UbQ_OxRdtase_Gsu_4Fe4S-bd"/>
</dbReference>
<evidence type="ECO:0000256" key="9">
    <source>
        <dbReference type="ARBA" id="ARBA00034078"/>
    </source>
</evidence>
<dbReference type="PANTHER" id="PTHR43105">
    <property type="entry name" value="RESPIRATORY NITRATE REDUCTASE"/>
    <property type="match status" value="1"/>
</dbReference>
<dbReference type="Gene3D" id="3.30.70.20">
    <property type="match status" value="1"/>
</dbReference>
<keyword evidence="5" id="KW-1278">Translocase</keyword>
<dbReference type="InterPro" id="IPR000283">
    <property type="entry name" value="NADH_UbQ_OxRdtase_75kDa_su_CS"/>
</dbReference>
<dbReference type="PROSITE" id="PS51669">
    <property type="entry name" value="4FE4S_MOW_BIS_MGD"/>
    <property type="match status" value="1"/>
</dbReference>
<dbReference type="Pfam" id="PF22117">
    <property type="entry name" value="Fer4_Nqo3"/>
    <property type="match status" value="1"/>
</dbReference>
<evidence type="ECO:0000256" key="4">
    <source>
        <dbReference type="ARBA" id="ARBA00022723"/>
    </source>
</evidence>
<keyword evidence="14" id="KW-1185">Reference proteome</keyword>
<organism evidence="13 14">
    <name type="scientific">Coraliomargarita algicola</name>
    <dbReference type="NCBI Taxonomy" id="3092156"/>
    <lineage>
        <taxon>Bacteria</taxon>
        <taxon>Pseudomonadati</taxon>
        <taxon>Verrucomicrobiota</taxon>
        <taxon>Opitutia</taxon>
        <taxon>Puniceicoccales</taxon>
        <taxon>Coraliomargaritaceae</taxon>
        <taxon>Coraliomargarita</taxon>
    </lineage>
</organism>
<dbReference type="Gene3D" id="3.10.20.740">
    <property type="match status" value="1"/>
</dbReference>
<dbReference type="PANTHER" id="PTHR43105:SF13">
    <property type="entry name" value="NADH-UBIQUINONE OXIDOREDUCTASE 75 KDA SUBUNIT, MITOCHONDRIAL"/>
    <property type="match status" value="1"/>
</dbReference>
<evidence type="ECO:0000256" key="6">
    <source>
        <dbReference type="ARBA" id="ARBA00023004"/>
    </source>
</evidence>
<keyword evidence="7" id="KW-0411">Iron-sulfur</keyword>
<name>A0ABZ0RGM7_9BACT</name>
<dbReference type="EMBL" id="CP138858">
    <property type="protein sequence ID" value="WPJ95325.1"/>
    <property type="molecule type" value="Genomic_DNA"/>
</dbReference>
<dbReference type="Gene3D" id="3.40.50.740">
    <property type="match status" value="1"/>
</dbReference>
<dbReference type="CDD" id="cd00207">
    <property type="entry name" value="fer2"/>
    <property type="match status" value="1"/>
</dbReference>
<dbReference type="Pfam" id="PF22151">
    <property type="entry name" value="Fer4_NDSU1"/>
    <property type="match status" value="1"/>
</dbReference>
<dbReference type="PROSITE" id="PS51839">
    <property type="entry name" value="4FE4S_HC3"/>
    <property type="match status" value="1"/>
</dbReference>
<sequence>MNIQSIVENITINIDGQDVEVPKGINIIEAVKMVGKGKEVPHYCYHPKLSVAGNCRMCMVEMGMPMRDRATGEAILDENGVQKIGWMPKPTIGCATNASPGMHIRTNSEMVKESRNGVTEFLLINHPLDCPICDQAGECRLQEFSAEHGRGYSRFIEKKNVKPKRTTLGPRVTLDDERCILCSRCIRFSKEVAGDDVLGFVDRGTYSTLTCFPGKELSHNYSLNTVDICPVGALTSTDFRFKMRVWFLKRTHSICTESSVGANTEIWSREGKIYRITPRRNDAVNDTWMTDSGRTLYKAIESDDRLTQYTIEGVHKTVDEVAAAAVDLLGSGDVALVASAHSSVEEQFFYKLIAERSAAQVSMVSHYGEGDGLLLSEDRTPNLRGALVTGLIDQLPEADAQLEALARDINSGAVKTILAVNEDLTELGIAKDVLAKVKVIYVGTHANPTSEVANVVIPSLMVFEKDGSFINQSFRIQRFRTAVPGPRGVQPDFAVLEKIAAPLAKEKAAAITLDTVWERMASQLAPLDDSLRWRTLPDDGVALDASAFLDLSFVETKNLKYDPVAFKEAHATAAAGPSATAQEEA</sequence>
<dbReference type="InterPro" id="IPR006656">
    <property type="entry name" value="Mopterin_OxRdtase"/>
</dbReference>
<gene>
    <name evidence="13" type="ORF">SH580_18045</name>
</gene>
<protein>
    <submittedName>
        <fullName evidence="13">2Fe-2S iron-sulfur cluster-binding protein</fullName>
    </submittedName>
</protein>
<dbReference type="InterPro" id="IPR036010">
    <property type="entry name" value="2Fe-2S_ferredoxin-like_sf"/>
</dbReference>
<evidence type="ECO:0000259" key="10">
    <source>
        <dbReference type="PROSITE" id="PS51085"/>
    </source>
</evidence>
<evidence type="ECO:0000256" key="3">
    <source>
        <dbReference type="ARBA" id="ARBA00022485"/>
    </source>
</evidence>
<evidence type="ECO:0000256" key="8">
    <source>
        <dbReference type="ARBA" id="ARBA00023027"/>
    </source>
</evidence>
<accession>A0ABZ0RGM7</accession>
<dbReference type="InterPro" id="IPR006963">
    <property type="entry name" value="Mopterin_OxRdtase_4Fe-4S_dom"/>
</dbReference>
<reference evidence="13 14" key="1">
    <citation type="submission" date="2023-11" db="EMBL/GenBank/DDBJ databases">
        <title>Coraliomargarita sp. nov., isolated from marine algae.</title>
        <authorList>
            <person name="Lee J.K."/>
            <person name="Baek J.H."/>
            <person name="Kim J.M."/>
            <person name="Choi D.G."/>
            <person name="Jeon C.O."/>
        </authorList>
    </citation>
    <scope>NUCLEOTIDE SEQUENCE [LARGE SCALE GENOMIC DNA]</scope>
    <source>
        <strain evidence="13 14">J2-16</strain>
    </source>
</reference>
<evidence type="ECO:0000259" key="11">
    <source>
        <dbReference type="PROSITE" id="PS51669"/>
    </source>
</evidence>
<dbReference type="SMART" id="SM00929">
    <property type="entry name" value="NADH-G_4Fe-4S_3"/>
    <property type="match status" value="1"/>
</dbReference>
<dbReference type="Gene3D" id="2.20.25.90">
    <property type="entry name" value="ADC-like domains"/>
    <property type="match status" value="1"/>
</dbReference>
<dbReference type="InterPro" id="IPR050123">
    <property type="entry name" value="Prok_molybdopt-oxidoreductase"/>
</dbReference>
<feature type="domain" description="2Fe-2S ferredoxin-type" evidence="10">
    <location>
        <begin position="8"/>
        <end position="110"/>
    </location>
</feature>
<feature type="domain" description="4Fe-4S Mo/W bis-MGD-type" evidence="11">
    <location>
        <begin position="248"/>
        <end position="304"/>
    </location>
</feature>
<keyword evidence="6" id="KW-0408">Iron</keyword>
<keyword evidence="4" id="KW-0479">Metal-binding</keyword>
<evidence type="ECO:0000313" key="13">
    <source>
        <dbReference type="EMBL" id="WPJ95325.1"/>
    </source>
</evidence>
<keyword evidence="3" id="KW-0004">4Fe-4S</keyword>
<keyword evidence="8" id="KW-0520">NAD</keyword>
<comment type="similarity">
    <text evidence="2">Belongs to the complex I 75 kDa subunit family.</text>
</comment>
<dbReference type="Pfam" id="PF13510">
    <property type="entry name" value="Fer2_4"/>
    <property type="match status" value="1"/>
</dbReference>
<proteinExistence type="inferred from homology"/>
<dbReference type="Pfam" id="PF00384">
    <property type="entry name" value="Molybdopterin"/>
    <property type="match status" value="1"/>
</dbReference>
<dbReference type="Pfam" id="PF10588">
    <property type="entry name" value="NADH-G_4Fe-4S_3"/>
    <property type="match status" value="1"/>
</dbReference>
<evidence type="ECO:0000256" key="5">
    <source>
        <dbReference type="ARBA" id="ARBA00022967"/>
    </source>
</evidence>
<comment type="cofactor">
    <cofactor evidence="9">
        <name>[2Fe-2S] cluster</name>
        <dbReference type="ChEBI" id="CHEBI:190135"/>
    </cofactor>
</comment>
<dbReference type="SUPFAM" id="SSF54862">
    <property type="entry name" value="4Fe-4S ferredoxins"/>
    <property type="match status" value="1"/>
</dbReference>
<evidence type="ECO:0000256" key="7">
    <source>
        <dbReference type="ARBA" id="ARBA00023014"/>
    </source>
</evidence>
<feature type="domain" description="4Fe-4S His(Cys)3-ligated-type" evidence="12">
    <location>
        <begin position="110"/>
        <end position="149"/>
    </location>
</feature>
<dbReference type="RefSeq" id="WP_319832215.1">
    <property type="nucleotide sequence ID" value="NZ_CP138858.1"/>
</dbReference>
<evidence type="ECO:0000256" key="2">
    <source>
        <dbReference type="ARBA" id="ARBA00005404"/>
    </source>
</evidence>
<dbReference type="InterPro" id="IPR001041">
    <property type="entry name" value="2Fe-2S_ferredoxin-type"/>
</dbReference>
<evidence type="ECO:0000256" key="1">
    <source>
        <dbReference type="ARBA" id="ARBA00001966"/>
    </source>
</evidence>
<dbReference type="SUPFAM" id="SSF53706">
    <property type="entry name" value="Formate dehydrogenase/DMSO reductase, domains 1-3"/>
    <property type="match status" value="1"/>
</dbReference>